<dbReference type="InParanoid" id="A0A1E7EMM2"/>
<reference evidence="3 4" key="1">
    <citation type="submission" date="2016-09" db="EMBL/GenBank/DDBJ databases">
        <title>Extensive genetic diversity and differential bi-allelic expression allows diatom success in the polar Southern Ocean.</title>
        <authorList>
            <consortium name="DOE Joint Genome Institute"/>
            <person name="Mock T."/>
            <person name="Otillar R.P."/>
            <person name="Strauss J."/>
            <person name="Dupont C."/>
            <person name="Frickenhaus S."/>
            <person name="Maumus F."/>
            <person name="Mcmullan M."/>
            <person name="Sanges R."/>
            <person name="Schmutz J."/>
            <person name="Toseland A."/>
            <person name="Valas R."/>
            <person name="Veluchamy A."/>
            <person name="Ward B.J."/>
            <person name="Allen A."/>
            <person name="Barry K."/>
            <person name="Falciatore A."/>
            <person name="Ferrante M."/>
            <person name="Fortunato A.E."/>
            <person name="Gloeckner G."/>
            <person name="Gruber A."/>
            <person name="Hipkin R."/>
            <person name="Janech M."/>
            <person name="Kroth P."/>
            <person name="Leese F."/>
            <person name="Lindquist E."/>
            <person name="Lyon B.R."/>
            <person name="Martin J."/>
            <person name="Mayer C."/>
            <person name="Parker M."/>
            <person name="Quesneville H."/>
            <person name="Raymond J."/>
            <person name="Uhlig C."/>
            <person name="Valentin K.U."/>
            <person name="Worden A.Z."/>
            <person name="Armbrust E.V."/>
            <person name="Bowler C."/>
            <person name="Green B."/>
            <person name="Moulton V."/>
            <person name="Van Oosterhout C."/>
            <person name="Grigoriev I."/>
        </authorList>
    </citation>
    <scope>NUCLEOTIDE SEQUENCE [LARGE SCALE GENOMIC DNA]</scope>
    <source>
        <strain evidence="3 4">CCMP1102</strain>
    </source>
</reference>
<name>A0A1E7EMM2_9STRA</name>
<accession>A0A1E7EMM2</accession>
<feature type="signal peptide" evidence="2">
    <location>
        <begin position="1"/>
        <end position="26"/>
    </location>
</feature>
<sequence length="187" mass="21362">MVPSFRSIRSLLLIFVGFFFLITSKSIEVEALAIHIFDNRLKIQPSPLVGGPTWLPVHCKVIVDGTHIYDFIPLNATSPITIQKLIQLQAVPAKVQIIRRSSEPQTNNNDDNNNSYKNEENGNNSKVNNDEEAKLFVERAEQFCQEYDQDLHLIKSNCWSFAFDLILYVLALPYNPKKERGLKIDSN</sequence>
<evidence type="ECO:0000256" key="2">
    <source>
        <dbReference type="SAM" id="SignalP"/>
    </source>
</evidence>
<evidence type="ECO:0000313" key="4">
    <source>
        <dbReference type="Proteomes" id="UP000095751"/>
    </source>
</evidence>
<evidence type="ECO:0000313" key="3">
    <source>
        <dbReference type="EMBL" id="OEU07087.1"/>
    </source>
</evidence>
<keyword evidence="4" id="KW-1185">Reference proteome</keyword>
<proteinExistence type="predicted"/>
<feature type="region of interest" description="Disordered" evidence="1">
    <location>
        <begin position="99"/>
        <end position="128"/>
    </location>
</feature>
<protein>
    <recommendedName>
        <fullName evidence="5">DUF4105 domain-containing protein</fullName>
    </recommendedName>
</protein>
<dbReference type="EMBL" id="KV784391">
    <property type="protein sequence ID" value="OEU07087.1"/>
    <property type="molecule type" value="Genomic_DNA"/>
</dbReference>
<evidence type="ECO:0008006" key="5">
    <source>
        <dbReference type="Google" id="ProtNLM"/>
    </source>
</evidence>
<keyword evidence="2" id="KW-0732">Signal</keyword>
<feature type="compositionally biased region" description="Low complexity" evidence="1">
    <location>
        <begin position="107"/>
        <end position="127"/>
    </location>
</feature>
<gene>
    <name evidence="3" type="ORF">FRACYDRAFT_252000</name>
</gene>
<evidence type="ECO:0000256" key="1">
    <source>
        <dbReference type="SAM" id="MobiDB-lite"/>
    </source>
</evidence>
<dbReference type="AlphaFoldDB" id="A0A1E7EMM2"/>
<dbReference type="KEGG" id="fcy:FRACYDRAFT_252000"/>
<dbReference type="Proteomes" id="UP000095751">
    <property type="component" value="Unassembled WGS sequence"/>
</dbReference>
<organism evidence="3 4">
    <name type="scientific">Fragilariopsis cylindrus CCMP1102</name>
    <dbReference type="NCBI Taxonomy" id="635003"/>
    <lineage>
        <taxon>Eukaryota</taxon>
        <taxon>Sar</taxon>
        <taxon>Stramenopiles</taxon>
        <taxon>Ochrophyta</taxon>
        <taxon>Bacillariophyta</taxon>
        <taxon>Bacillariophyceae</taxon>
        <taxon>Bacillariophycidae</taxon>
        <taxon>Bacillariales</taxon>
        <taxon>Bacillariaceae</taxon>
        <taxon>Fragilariopsis</taxon>
    </lineage>
</organism>
<dbReference type="OrthoDB" id="44681at2759"/>
<feature type="chain" id="PRO_5009192012" description="DUF4105 domain-containing protein" evidence="2">
    <location>
        <begin position="27"/>
        <end position="187"/>
    </location>
</feature>